<evidence type="ECO:0000313" key="4">
    <source>
        <dbReference type="Proteomes" id="UP000183809"/>
    </source>
</evidence>
<accession>A0A1J9R6T5</accession>
<dbReference type="PANTHER" id="PTHR10026">
    <property type="entry name" value="CYCLIN"/>
    <property type="match status" value="1"/>
</dbReference>
<feature type="domain" description="Cyclin N-terminal" evidence="2">
    <location>
        <begin position="23"/>
        <end position="136"/>
    </location>
</feature>
<dbReference type="GO" id="GO:0016538">
    <property type="term" value="F:cyclin-dependent protein serine/threonine kinase regulator activity"/>
    <property type="evidence" value="ECO:0007669"/>
    <property type="project" value="InterPro"/>
</dbReference>
<dbReference type="SUPFAM" id="SSF47954">
    <property type="entry name" value="Cyclin-like"/>
    <property type="match status" value="1"/>
</dbReference>
<dbReference type="RefSeq" id="XP_020132198.1">
    <property type="nucleotide sequence ID" value="XM_020271132.1"/>
</dbReference>
<proteinExistence type="predicted"/>
<comment type="caution">
    <text evidence="3">The sequence shown here is derived from an EMBL/GenBank/DDBJ whole genome shotgun (WGS) entry which is preliminary data.</text>
</comment>
<dbReference type="GeneID" id="31011391"/>
<dbReference type="InterPro" id="IPR043198">
    <property type="entry name" value="Cyclin/Ssn8"/>
</dbReference>
<dbReference type="AlphaFoldDB" id="A0A1J9R6T5"/>
<keyword evidence="4" id="KW-1185">Reference proteome</keyword>
<dbReference type="InterPro" id="IPR036915">
    <property type="entry name" value="Cyclin-like_sf"/>
</dbReference>
<dbReference type="OrthoDB" id="25002at2759"/>
<evidence type="ECO:0000259" key="2">
    <source>
        <dbReference type="Pfam" id="PF00134"/>
    </source>
</evidence>
<protein>
    <recommendedName>
        <fullName evidence="1">RNA polymerase II holoenzyme cyclin-like subunit</fullName>
    </recommendedName>
</protein>
<dbReference type="Proteomes" id="UP000183809">
    <property type="component" value="Unassembled WGS sequence"/>
</dbReference>
<evidence type="ECO:0000256" key="1">
    <source>
        <dbReference type="ARBA" id="ARBA00014912"/>
    </source>
</evidence>
<dbReference type="Pfam" id="PF00134">
    <property type="entry name" value="Cyclin_N"/>
    <property type="match status" value="1"/>
</dbReference>
<reference evidence="3 4" key="1">
    <citation type="submission" date="2016-10" db="EMBL/GenBank/DDBJ databases">
        <title>Proteomics and genomics reveal pathogen-plant mechanisms compatible with a hemibiotrophic lifestyle of Diplodia corticola.</title>
        <authorList>
            <person name="Fernandes I."/>
            <person name="De Jonge R."/>
            <person name="Van De Peer Y."/>
            <person name="Devreese B."/>
            <person name="Alves A."/>
            <person name="Esteves A.C."/>
        </authorList>
    </citation>
    <scope>NUCLEOTIDE SEQUENCE [LARGE SCALE GENOMIC DNA]</scope>
    <source>
        <strain evidence="3 4">CBS 112549</strain>
    </source>
</reference>
<sequence length="263" mass="29614">MAQTTEEMQNKGETSVAGPSMDAISMITLLADILRLPEECLAMSFVFLNRYQKFQRQQKSSLGLDNHMLALACLSVASKAKDAPRRVREFLRPAWRLMHQAPDSAALECPSPAYDSLRSTLVRNELILLRILKFELRVSTPFDFLPGYLTEAMRDFGVNDGGADALVYFDDRSKEDKEADRIADLMETGIAKDCRAKALGACKDYQLANFFPAKAVTAACIYIVLRDRGLLPGIDMKRWLRDKVSRSIELEDFEDAVSSMDKR</sequence>
<evidence type="ECO:0000313" key="3">
    <source>
        <dbReference type="EMBL" id="OJD35938.1"/>
    </source>
</evidence>
<name>A0A1J9R6T5_9PEZI</name>
<dbReference type="InterPro" id="IPR006671">
    <property type="entry name" value="Cyclin_N"/>
</dbReference>
<dbReference type="Gene3D" id="1.10.472.10">
    <property type="entry name" value="Cyclin-like"/>
    <property type="match status" value="1"/>
</dbReference>
<dbReference type="STRING" id="236234.A0A1J9R6T5"/>
<organism evidence="3 4">
    <name type="scientific">Diplodia corticola</name>
    <dbReference type="NCBI Taxonomy" id="236234"/>
    <lineage>
        <taxon>Eukaryota</taxon>
        <taxon>Fungi</taxon>
        <taxon>Dikarya</taxon>
        <taxon>Ascomycota</taxon>
        <taxon>Pezizomycotina</taxon>
        <taxon>Dothideomycetes</taxon>
        <taxon>Dothideomycetes incertae sedis</taxon>
        <taxon>Botryosphaeriales</taxon>
        <taxon>Botryosphaeriaceae</taxon>
        <taxon>Diplodia</taxon>
    </lineage>
</organism>
<gene>
    <name evidence="3" type="ORF">BKCO1_1400055</name>
</gene>
<dbReference type="EMBL" id="MNUE01000014">
    <property type="protein sequence ID" value="OJD35938.1"/>
    <property type="molecule type" value="Genomic_DNA"/>
</dbReference>
<dbReference type="GO" id="GO:0006357">
    <property type="term" value="P:regulation of transcription by RNA polymerase II"/>
    <property type="evidence" value="ECO:0007669"/>
    <property type="project" value="InterPro"/>
</dbReference>